<protein>
    <submittedName>
        <fullName evidence="1">Uncharacterized protein</fullName>
    </submittedName>
</protein>
<evidence type="ECO:0000313" key="1">
    <source>
        <dbReference type="EMBL" id="XCH41991.1"/>
    </source>
</evidence>
<organism evidence="1">
    <name type="scientific">Salmonella phage PMBT22</name>
    <dbReference type="NCBI Taxonomy" id="3153513"/>
    <lineage>
        <taxon>Viruses</taxon>
        <taxon>Duplodnaviria</taxon>
        <taxon>Heunggongvirae</taxon>
        <taxon>Uroviricota</taxon>
        <taxon>Caudoviricetes</taxon>
    </lineage>
</organism>
<dbReference type="EMBL" id="PP810245">
    <property type="protein sequence ID" value="XCH41991.1"/>
    <property type="molecule type" value="Genomic_DNA"/>
</dbReference>
<name>A0AAU8GJ73_9CAUD</name>
<sequence>MLQQLQNYHNINGVQSVTEKYYCETSLNLGYPSNATRVLQC</sequence>
<reference evidence="1" key="1">
    <citation type="submission" date="2024-05" db="EMBL/GenBank/DDBJ databases">
        <title>This phage originates from the Bacteriophage catalogue of the Bacteriophage Competence Centre, Department of Microbiology und Biotechnology, Max Rubner-Institut, Kiel, Germany.</title>
        <authorList>
            <person name="Sprotte S."/>
            <person name="Brinks E."/>
        </authorList>
    </citation>
    <scope>NUCLEOTIDE SEQUENCE</scope>
</reference>
<proteinExistence type="predicted"/>
<accession>A0AAU8GJ73</accession>